<accession>A0A2S5J2F5</accession>
<name>A0A2S5J2F5_9MICC</name>
<dbReference type="GO" id="GO:0051287">
    <property type="term" value="F:NAD binding"/>
    <property type="evidence" value="ECO:0007669"/>
    <property type="project" value="InterPro"/>
</dbReference>
<sequence length="430" mass="45601">MSISDSLHSGNGQADVVVVGLGYIGLPTAAILATTGLKVVGVDVNQETVDAVNNGQVPFVEPDLGIHVAGAVSQGALSATTLTPQAGAYIVAVPTPFKADKTADLSYIRAAAEGIAPQLKGGELVILESTSPPGTTQRLGEYLLELRPDISLDGLDGKPVVHLAHCPERVLPGRIMIEIVTNDRVVGGLTPHASEAARQLYQSFCQGEIHITDAATAEMSKLVENAYRDVNIAFANELSIISENLKIDVWELIKLANHHPRVNILSPGPGVGGHCIAVDPWFIVAADPENSTLIRTAREVNDSKPGHVVDRVLNAIGNVAEPVIACLGLAFKANIDDVRESPAVEIVQRLASAAPHAQLLVATPLRTKRDLPSVVSGIANVERCEMQDAVDAADIVLLLVDHDRFRDIPDKSLSGKIVIDTRGFWGKKNV</sequence>
<dbReference type="Proteomes" id="UP000239297">
    <property type="component" value="Unassembled WGS sequence"/>
</dbReference>
<dbReference type="GO" id="GO:0016628">
    <property type="term" value="F:oxidoreductase activity, acting on the CH-CH group of donors, NAD or NADP as acceptor"/>
    <property type="evidence" value="ECO:0007669"/>
    <property type="project" value="InterPro"/>
</dbReference>
<comment type="caution">
    <text evidence="5">The sequence shown here is derived from an EMBL/GenBank/DDBJ whole genome shotgun (WGS) entry which is preliminary data.</text>
</comment>
<keyword evidence="6" id="KW-1185">Reference proteome</keyword>
<dbReference type="InterPro" id="IPR014026">
    <property type="entry name" value="UDP-Glc/GDP-Man_DH_dimer"/>
</dbReference>
<dbReference type="InterPro" id="IPR036220">
    <property type="entry name" value="UDP-Glc/GDP-Man_DH_C_sf"/>
</dbReference>
<dbReference type="GO" id="GO:0000271">
    <property type="term" value="P:polysaccharide biosynthetic process"/>
    <property type="evidence" value="ECO:0007669"/>
    <property type="project" value="InterPro"/>
</dbReference>
<dbReference type="InterPro" id="IPR001732">
    <property type="entry name" value="UDP-Glc/GDP-Man_DH_N"/>
</dbReference>
<reference evidence="5 6" key="1">
    <citation type="journal article" date="2014" name="Int. J. Syst. Evol. Microbiol.">
        <title>Arthrobacter pityocampae sp. nov., isolated from Thaumetopoea pityocampa (Lep., Thaumetopoeidae).</title>
        <authorList>
            <person name="Ince I.A."/>
            <person name="Demirbag Z."/>
            <person name="Kati H."/>
        </authorList>
    </citation>
    <scope>NUCLEOTIDE SEQUENCE [LARGE SCALE GENOMIC DNA]</scope>
    <source>
        <strain evidence="5 6">Tp2</strain>
    </source>
</reference>
<dbReference type="PANTHER" id="PTHR43491">
    <property type="entry name" value="UDP-N-ACETYL-D-MANNOSAMINE DEHYDROGENASE"/>
    <property type="match status" value="1"/>
</dbReference>
<dbReference type="InterPro" id="IPR028359">
    <property type="entry name" value="UDP_ManNAc/GlcNAc_DH"/>
</dbReference>
<dbReference type="NCBIfam" id="TIGR03026">
    <property type="entry name" value="NDP-sugDHase"/>
    <property type="match status" value="1"/>
</dbReference>
<evidence type="ECO:0000313" key="6">
    <source>
        <dbReference type="Proteomes" id="UP000239297"/>
    </source>
</evidence>
<evidence type="ECO:0000256" key="3">
    <source>
        <dbReference type="PIRNR" id="PIRNR000124"/>
    </source>
</evidence>
<dbReference type="NCBIfam" id="NF008286">
    <property type="entry name" value="PRK11064.1"/>
    <property type="match status" value="1"/>
</dbReference>
<dbReference type="SUPFAM" id="SSF48179">
    <property type="entry name" value="6-phosphogluconate dehydrogenase C-terminal domain-like"/>
    <property type="match status" value="1"/>
</dbReference>
<dbReference type="InterPro" id="IPR014027">
    <property type="entry name" value="UDP-Glc/GDP-Man_DH_C"/>
</dbReference>
<keyword evidence="1" id="KW-0560">Oxidoreductase</keyword>
<feature type="domain" description="UDP-glucose/GDP-mannose dehydrogenase C-terminal" evidence="4">
    <location>
        <begin position="325"/>
        <end position="427"/>
    </location>
</feature>
<dbReference type="InterPro" id="IPR036291">
    <property type="entry name" value="NAD(P)-bd_dom_sf"/>
</dbReference>
<dbReference type="InterPro" id="IPR008927">
    <property type="entry name" value="6-PGluconate_DH-like_C_sf"/>
</dbReference>
<dbReference type="SUPFAM" id="SSF51735">
    <property type="entry name" value="NAD(P)-binding Rossmann-fold domains"/>
    <property type="match status" value="1"/>
</dbReference>
<dbReference type="Gene3D" id="3.40.50.720">
    <property type="entry name" value="NAD(P)-binding Rossmann-like Domain"/>
    <property type="match status" value="2"/>
</dbReference>
<evidence type="ECO:0000313" key="5">
    <source>
        <dbReference type="EMBL" id="PPB51022.1"/>
    </source>
</evidence>
<evidence type="ECO:0000259" key="4">
    <source>
        <dbReference type="SMART" id="SM00984"/>
    </source>
</evidence>
<dbReference type="GO" id="GO:0016616">
    <property type="term" value="F:oxidoreductase activity, acting on the CH-OH group of donors, NAD or NADP as acceptor"/>
    <property type="evidence" value="ECO:0007669"/>
    <property type="project" value="InterPro"/>
</dbReference>
<dbReference type="PANTHER" id="PTHR43491:SF1">
    <property type="entry name" value="UDP-N-ACETYL-D-MANNOSAMINE DEHYDROGENASE"/>
    <property type="match status" value="1"/>
</dbReference>
<dbReference type="EMBL" id="PRKW01000001">
    <property type="protein sequence ID" value="PPB51022.1"/>
    <property type="molecule type" value="Genomic_DNA"/>
</dbReference>
<dbReference type="Pfam" id="PF03721">
    <property type="entry name" value="UDPG_MGDP_dh_N"/>
    <property type="match status" value="1"/>
</dbReference>
<dbReference type="Pfam" id="PF03720">
    <property type="entry name" value="UDPG_MGDP_dh_C"/>
    <property type="match status" value="1"/>
</dbReference>
<comment type="similarity">
    <text evidence="3">Belongs to the UDP-glucose/GDP-mannose dehydrogenase family.</text>
</comment>
<dbReference type="PIRSF" id="PIRSF000124">
    <property type="entry name" value="UDPglc_GDPman_dh"/>
    <property type="match status" value="1"/>
</dbReference>
<evidence type="ECO:0000256" key="1">
    <source>
        <dbReference type="ARBA" id="ARBA00023002"/>
    </source>
</evidence>
<keyword evidence="2" id="KW-0520">NAD</keyword>
<dbReference type="SMART" id="SM00984">
    <property type="entry name" value="UDPG_MGDP_dh_C"/>
    <property type="match status" value="1"/>
</dbReference>
<protein>
    <submittedName>
        <fullName evidence="5">UDP-N-acetyl-D-mannosamine dehydrogenase</fullName>
    </submittedName>
</protein>
<dbReference type="AlphaFoldDB" id="A0A2S5J2F5"/>
<dbReference type="SUPFAM" id="SSF52413">
    <property type="entry name" value="UDP-glucose/GDP-mannose dehydrogenase C-terminal domain"/>
    <property type="match status" value="1"/>
</dbReference>
<dbReference type="RefSeq" id="WP_104120283.1">
    <property type="nucleotide sequence ID" value="NZ_PRKW01000001.1"/>
</dbReference>
<dbReference type="InterPro" id="IPR017476">
    <property type="entry name" value="UDP-Glc/GDP-Man"/>
</dbReference>
<evidence type="ECO:0000256" key="2">
    <source>
        <dbReference type="ARBA" id="ARBA00023027"/>
    </source>
</evidence>
<dbReference type="OrthoDB" id="5193947at2"/>
<gene>
    <name evidence="5" type="ORF">C4K88_01380</name>
</gene>
<proteinExistence type="inferred from homology"/>
<dbReference type="Pfam" id="PF00984">
    <property type="entry name" value="UDPG_MGDP_dh"/>
    <property type="match status" value="1"/>
</dbReference>
<organism evidence="5 6">
    <name type="scientific">Arthrobacter pityocampae</name>
    <dbReference type="NCBI Taxonomy" id="547334"/>
    <lineage>
        <taxon>Bacteria</taxon>
        <taxon>Bacillati</taxon>
        <taxon>Actinomycetota</taxon>
        <taxon>Actinomycetes</taxon>
        <taxon>Micrococcales</taxon>
        <taxon>Micrococcaceae</taxon>
        <taxon>Arthrobacter</taxon>
    </lineage>
</organism>
<dbReference type="PIRSF" id="PIRSF500136">
    <property type="entry name" value="UDP_ManNAc_DH"/>
    <property type="match status" value="1"/>
</dbReference>